<accession>Q0FQE7</accession>
<protein>
    <submittedName>
        <fullName evidence="1">Uncharacterized protein</fullName>
    </submittedName>
</protein>
<gene>
    <name evidence="1" type="ORF">R2601_15772</name>
</gene>
<keyword evidence="2" id="KW-1185">Reference proteome</keyword>
<dbReference type="AlphaFoldDB" id="Q0FQE7"/>
<dbReference type="HOGENOM" id="CLU_3203161_0_0_5"/>
<evidence type="ECO:0000313" key="1">
    <source>
        <dbReference type="EMBL" id="EAU46504.1"/>
    </source>
</evidence>
<reference evidence="1 2" key="1">
    <citation type="journal article" date="2010" name="J. Bacteriol.">
        <title>Genome sequences of Pelagibaca bermudensis HTCC2601T and Maritimibacter alkaliphilus HTCC2654T, the type strains of two marine Roseobacter genera.</title>
        <authorList>
            <person name="Thrash J.C."/>
            <person name="Cho J.C."/>
            <person name="Ferriera S."/>
            <person name="Johnson J."/>
            <person name="Vergin K.L."/>
            <person name="Giovannoni S.J."/>
        </authorList>
    </citation>
    <scope>NUCLEOTIDE SEQUENCE [LARGE SCALE GENOMIC DNA]</scope>
    <source>
        <strain evidence="2">DSM 26914 / JCM 13377 / KCTC 12554 / HTCC2601</strain>
    </source>
</reference>
<comment type="caution">
    <text evidence="1">The sequence shown here is derived from an EMBL/GenBank/DDBJ whole genome shotgun (WGS) entry which is preliminary data.</text>
</comment>
<organism evidence="1 2">
    <name type="scientific">Salipiger bermudensis (strain DSM 26914 / JCM 13377 / KCTC 12554 / HTCC2601)</name>
    <name type="common">Pelagibaca bermudensis</name>
    <dbReference type="NCBI Taxonomy" id="314265"/>
    <lineage>
        <taxon>Bacteria</taxon>
        <taxon>Pseudomonadati</taxon>
        <taxon>Pseudomonadota</taxon>
        <taxon>Alphaproteobacteria</taxon>
        <taxon>Rhodobacterales</taxon>
        <taxon>Roseobacteraceae</taxon>
        <taxon>Salipiger</taxon>
    </lineage>
</organism>
<name>Q0FQE7_SALBH</name>
<dbReference type="Proteomes" id="UP000006230">
    <property type="component" value="Unassembled WGS sequence"/>
</dbReference>
<dbReference type="EMBL" id="AATQ01000014">
    <property type="protein sequence ID" value="EAU46504.1"/>
    <property type="molecule type" value="Genomic_DNA"/>
</dbReference>
<proteinExistence type="predicted"/>
<sequence>MTRLKLLVLPLGQGVLLWCWARKFVLQVIDIMRFMIFFWKNMTFS</sequence>
<evidence type="ECO:0000313" key="2">
    <source>
        <dbReference type="Proteomes" id="UP000006230"/>
    </source>
</evidence>